<dbReference type="Proteomes" id="UP000029074">
    <property type="component" value="Unassembled WGS sequence"/>
</dbReference>
<reference evidence="2 4" key="2">
    <citation type="submission" date="2014-03" db="EMBL/GenBank/DDBJ databases">
        <title>Genomics of Bifidobacteria.</title>
        <authorList>
            <person name="Ventura M."/>
            <person name="Milani C."/>
            <person name="Lugli G.A."/>
        </authorList>
    </citation>
    <scope>NUCLEOTIDE SEQUENCE [LARGE SCALE GENOMIC DNA]</scope>
    <source>
        <strain evidence="2 4">LMG 11596</strain>
    </source>
</reference>
<comment type="caution">
    <text evidence="1">The sequence shown here is derived from an EMBL/GenBank/DDBJ whole genome shotgun (WGS) entry which is preliminary data.</text>
</comment>
<proteinExistence type="predicted"/>
<keyword evidence="4" id="KW-1185">Reference proteome</keyword>
<evidence type="ECO:0000313" key="3">
    <source>
        <dbReference type="Proteomes" id="UP000003656"/>
    </source>
</evidence>
<organism evidence="1 3">
    <name type="scientific">Bifidobacterium gallicum DSM 20093 = LMG 11596</name>
    <dbReference type="NCBI Taxonomy" id="561180"/>
    <lineage>
        <taxon>Bacteria</taxon>
        <taxon>Bacillati</taxon>
        <taxon>Actinomycetota</taxon>
        <taxon>Actinomycetes</taxon>
        <taxon>Bifidobacteriales</taxon>
        <taxon>Bifidobacteriaceae</taxon>
        <taxon>Bifidobacterium</taxon>
    </lineage>
</organism>
<dbReference type="EMBL" id="JGYW01000004">
    <property type="protein sequence ID" value="KFI59234.1"/>
    <property type="molecule type" value="Genomic_DNA"/>
</dbReference>
<dbReference type="Proteomes" id="UP000003656">
    <property type="component" value="Unassembled WGS sequence"/>
</dbReference>
<dbReference type="eggNOG" id="COG5479">
    <property type="taxonomic scope" value="Bacteria"/>
</dbReference>
<dbReference type="AlphaFoldDB" id="D1NSU7"/>
<name>D1NSU7_9BIFI</name>
<evidence type="ECO:0000313" key="2">
    <source>
        <dbReference type="EMBL" id="KFI59234.1"/>
    </source>
</evidence>
<dbReference type="EMBL" id="ABXB03000001">
    <property type="protein sequence ID" value="EFA23749.1"/>
    <property type="molecule type" value="Genomic_DNA"/>
</dbReference>
<protein>
    <submittedName>
        <fullName evidence="2">Hemagglutinin</fullName>
    </submittedName>
</protein>
<gene>
    <name evidence="2" type="ORF">BGLCM_0827</name>
    <name evidence="1" type="ORF">BIFGAL_02857</name>
</gene>
<dbReference type="RefSeq" id="WP_006294264.1">
    <property type="nucleotide sequence ID" value="NZ_ABXB03000001.1"/>
</dbReference>
<evidence type="ECO:0000313" key="4">
    <source>
        <dbReference type="Proteomes" id="UP000029074"/>
    </source>
</evidence>
<evidence type="ECO:0000313" key="1">
    <source>
        <dbReference type="EMBL" id="EFA23749.1"/>
    </source>
</evidence>
<reference evidence="1 3" key="1">
    <citation type="submission" date="2009-11" db="EMBL/GenBank/DDBJ databases">
        <authorList>
            <person name="Weinstock G."/>
            <person name="Sodergren E."/>
            <person name="Clifton S."/>
            <person name="Fulton L."/>
            <person name="Fulton B."/>
            <person name="Courtney L."/>
            <person name="Fronick C."/>
            <person name="Harrison M."/>
            <person name="Strong C."/>
            <person name="Farmer C."/>
            <person name="Delahaunty K."/>
            <person name="Markovic C."/>
            <person name="Hall O."/>
            <person name="Minx P."/>
            <person name="Tomlinson C."/>
            <person name="Mitreva M."/>
            <person name="Nelson J."/>
            <person name="Hou S."/>
            <person name="Wollam A."/>
            <person name="Pepin K.H."/>
            <person name="Johnson M."/>
            <person name="Bhonagiri V."/>
            <person name="Nash W.E."/>
            <person name="Warren W."/>
            <person name="Chinwalla A."/>
            <person name="Mardis E.R."/>
            <person name="Wilson R.K."/>
        </authorList>
    </citation>
    <scope>NUCLEOTIDE SEQUENCE [LARGE SCALE GENOMIC DNA]</scope>
    <source>
        <strain evidence="1 3">DSM 20093</strain>
    </source>
</reference>
<accession>D1NSU7</accession>
<dbReference type="STRING" id="561180.BIFGAL_02857"/>
<sequence length="308" mass="35011">MAQQQAMKQPRKSKKTTVKRVVRRVRLWWKKASWRQRIRTIVAAILALLLVVAVSIPVVRFVSWRVAVHSARHRQQELTQTYDFDPGNIISDEQFFNGTAMNAKEIQAFLDEQGKQCTGERCLKSMTFDTHPREANEYCSRIDLDGKQTAATIIAAASKACSVSPKVLLTMLQKEQQLVSATDPSDFQFKSAMGLSCPDDAQCDPKYAGFYNQVAGSAERYQYYVHHEEQYGYQDGQLNYVRYHPNESCGGEQVWIENKATALLYIYTPYQPNRAALDAGVGEGDQCSTYGNRNFSIIYSNWFGDPRV</sequence>